<evidence type="ECO:0000313" key="2">
    <source>
        <dbReference type="Proteomes" id="UP000308600"/>
    </source>
</evidence>
<name>A0ACD2ZWK8_9AGAR</name>
<evidence type="ECO:0000313" key="1">
    <source>
        <dbReference type="EMBL" id="TFK57858.1"/>
    </source>
</evidence>
<dbReference type="EMBL" id="ML209959">
    <property type="protein sequence ID" value="TFK57858.1"/>
    <property type="molecule type" value="Genomic_DNA"/>
</dbReference>
<organism evidence="1 2">
    <name type="scientific">Pluteus cervinus</name>
    <dbReference type="NCBI Taxonomy" id="181527"/>
    <lineage>
        <taxon>Eukaryota</taxon>
        <taxon>Fungi</taxon>
        <taxon>Dikarya</taxon>
        <taxon>Basidiomycota</taxon>
        <taxon>Agaricomycotina</taxon>
        <taxon>Agaricomycetes</taxon>
        <taxon>Agaricomycetidae</taxon>
        <taxon>Agaricales</taxon>
        <taxon>Pluteineae</taxon>
        <taxon>Pluteaceae</taxon>
        <taxon>Pluteus</taxon>
    </lineage>
</organism>
<proteinExistence type="predicted"/>
<gene>
    <name evidence="1" type="ORF">BDN72DRAFT_738552</name>
</gene>
<reference evidence="1 2" key="1">
    <citation type="journal article" date="2019" name="Nat. Ecol. Evol.">
        <title>Megaphylogeny resolves global patterns of mushroom evolution.</title>
        <authorList>
            <person name="Varga T."/>
            <person name="Krizsan K."/>
            <person name="Foldi C."/>
            <person name="Dima B."/>
            <person name="Sanchez-Garcia M."/>
            <person name="Sanchez-Ramirez S."/>
            <person name="Szollosi G.J."/>
            <person name="Szarkandi J.G."/>
            <person name="Papp V."/>
            <person name="Albert L."/>
            <person name="Andreopoulos W."/>
            <person name="Angelini C."/>
            <person name="Antonin V."/>
            <person name="Barry K.W."/>
            <person name="Bougher N.L."/>
            <person name="Buchanan P."/>
            <person name="Buyck B."/>
            <person name="Bense V."/>
            <person name="Catcheside P."/>
            <person name="Chovatia M."/>
            <person name="Cooper J."/>
            <person name="Damon W."/>
            <person name="Desjardin D."/>
            <person name="Finy P."/>
            <person name="Geml J."/>
            <person name="Haridas S."/>
            <person name="Hughes K."/>
            <person name="Justo A."/>
            <person name="Karasinski D."/>
            <person name="Kautmanova I."/>
            <person name="Kiss B."/>
            <person name="Kocsube S."/>
            <person name="Kotiranta H."/>
            <person name="LaButti K.M."/>
            <person name="Lechner B.E."/>
            <person name="Liimatainen K."/>
            <person name="Lipzen A."/>
            <person name="Lukacs Z."/>
            <person name="Mihaltcheva S."/>
            <person name="Morgado L.N."/>
            <person name="Niskanen T."/>
            <person name="Noordeloos M.E."/>
            <person name="Ohm R.A."/>
            <person name="Ortiz-Santana B."/>
            <person name="Ovrebo C."/>
            <person name="Racz N."/>
            <person name="Riley R."/>
            <person name="Savchenko A."/>
            <person name="Shiryaev A."/>
            <person name="Soop K."/>
            <person name="Spirin V."/>
            <person name="Szebenyi C."/>
            <person name="Tomsovsky M."/>
            <person name="Tulloss R.E."/>
            <person name="Uehling J."/>
            <person name="Grigoriev I.V."/>
            <person name="Vagvolgyi C."/>
            <person name="Papp T."/>
            <person name="Martin F.M."/>
            <person name="Miettinen O."/>
            <person name="Hibbett D.S."/>
            <person name="Nagy L.G."/>
        </authorList>
    </citation>
    <scope>NUCLEOTIDE SEQUENCE [LARGE SCALE GENOMIC DNA]</scope>
    <source>
        <strain evidence="1 2">NL-1719</strain>
    </source>
</reference>
<feature type="non-terminal residue" evidence="1">
    <location>
        <position position="1"/>
    </location>
</feature>
<feature type="non-terminal residue" evidence="1">
    <location>
        <position position="169"/>
    </location>
</feature>
<accession>A0ACD2ZWK8</accession>
<protein>
    <submittedName>
        <fullName evidence="1">Uncharacterized protein</fullName>
    </submittedName>
</protein>
<sequence>LLLWILKSLTPSEIRSKILKHDSDFCKDLVQYLESAHKGEFMTGTQDDVLSHADSNTPNPIETLPTAPPACICINNAHHADCKYPEWQHNYSHTVDDIISKSNIHTCTSNINKDGSKNKRRQYKGCMDNPWGKCRARFPRTVHETTKIDFDTGTIHMKKLEPWINTFTP</sequence>
<dbReference type="Proteomes" id="UP000308600">
    <property type="component" value="Unassembled WGS sequence"/>
</dbReference>
<keyword evidence="2" id="KW-1185">Reference proteome</keyword>